<sequence>MQKELGLAGRCGFALLSIAVVALPIALFAKGIDVAAFVAVATVWLLVSAMLIFGDSVTEIKVWETSIKRDVRAAQEARQGAEQVLAQLRDITRLVIENEYVLLSGSQLANLGHPSVAHVQGNLDALTDKILVAGEDKEKWQARMKALMQQPFEYR</sequence>
<keyword evidence="1" id="KW-0472">Membrane</keyword>
<evidence type="ECO:0000256" key="1">
    <source>
        <dbReference type="SAM" id="Phobius"/>
    </source>
</evidence>
<reference evidence="2 3" key="1">
    <citation type="submission" date="2014-11" db="EMBL/GenBank/DDBJ databases">
        <title>Draft genome sequence of Pseudomonas fluorescens strains SF4c SF39a.</title>
        <authorList>
            <person name="Underwood G.E."/>
            <person name="Ly L.K."/>
            <person name="Bitzer A.S."/>
            <person name="Godino A."/>
            <person name="Bucci V."/>
            <person name="Fischer S."/>
            <person name="Silby M.W."/>
        </authorList>
    </citation>
    <scope>NUCLEOTIDE SEQUENCE [LARGE SCALE GENOMIC DNA]</scope>
    <source>
        <strain evidence="2 3">SF4c</strain>
    </source>
</reference>
<dbReference type="EMBL" id="JTGH01000024">
    <property type="protein sequence ID" value="KIF56195.1"/>
    <property type="molecule type" value="Genomic_DNA"/>
</dbReference>
<keyword evidence="1" id="KW-0812">Transmembrane</keyword>
<evidence type="ECO:0000313" key="3">
    <source>
        <dbReference type="Proteomes" id="UP000031587"/>
    </source>
</evidence>
<protein>
    <submittedName>
        <fullName evidence="2">Uncharacterized protein</fullName>
    </submittedName>
</protein>
<organism evidence="2 3">
    <name type="scientific">Pseudomonas fluorescens</name>
    <dbReference type="NCBI Taxonomy" id="294"/>
    <lineage>
        <taxon>Bacteria</taxon>
        <taxon>Pseudomonadati</taxon>
        <taxon>Pseudomonadota</taxon>
        <taxon>Gammaproteobacteria</taxon>
        <taxon>Pseudomonadales</taxon>
        <taxon>Pseudomonadaceae</taxon>
        <taxon>Pseudomonas</taxon>
    </lineage>
</organism>
<proteinExistence type="predicted"/>
<dbReference type="AlphaFoldDB" id="A0AAE2A347"/>
<dbReference type="RefSeq" id="WP_039772231.1">
    <property type="nucleotide sequence ID" value="NZ_JTGH01000024.1"/>
</dbReference>
<feature type="transmembrane region" description="Helical" evidence="1">
    <location>
        <begin position="34"/>
        <end position="53"/>
    </location>
</feature>
<name>A0AAE2A347_PSEFL</name>
<keyword evidence="1" id="KW-1133">Transmembrane helix</keyword>
<gene>
    <name evidence="2" type="ORF">QS95_25250</name>
</gene>
<dbReference type="Proteomes" id="UP000031587">
    <property type="component" value="Unassembled WGS sequence"/>
</dbReference>
<feature type="transmembrane region" description="Helical" evidence="1">
    <location>
        <begin position="7"/>
        <end position="28"/>
    </location>
</feature>
<accession>A0AAE2A347</accession>
<comment type="caution">
    <text evidence="2">The sequence shown here is derived from an EMBL/GenBank/DDBJ whole genome shotgun (WGS) entry which is preliminary data.</text>
</comment>
<evidence type="ECO:0000313" key="2">
    <source>
        <dbReference type="EMBL" id="KIF56195.1"/>
    </source>
</evidence>